<comment type="caution">
    <text evidence="1">The sequence shown here is derived from an EMBL/GenBank/DDBJ whole genome shotgun (WGS) entry which is preliminary data.</text>
</comment>
<keyword evidence="2" id="KW-1185">Reference proteome</keyword>
<dbReference type="Proteomes" id="UP000620327">
    <property type="component" value="Unassembled WGS sequence"/>
</dbReference>
<gene>
    <name evidence="1" type="ORF">H8Z83_16765</name>
</gene>
<accession>A0A923MJT0</accession>
<reference evidence="1" key="1">
    <citation type="submission" date="2020-08" db="EMBL/GenBank/DDBJ databases">
        <title>Genome public.</title>
        <authorList>
            <person name="Liu C."/>
            <person name="Sun Q."/>
        </authorList>
    </citation>
    <scope>NUCLEOTIDE SEQUENCE</scope>
    <source>
        <strain evidence="1">BX15</strain>
    </source>
</reference>
<sequence>MRIIDFTGQENIRSEGHTSKGDQPKWKQAGNWYKADHMGYEALSEIIVSRLLAWSDADDFVSYQPVRIHYNGKVVSGCSSRDFMRKGEMLIPFERLHRAYEGRGLAQTLTRVDSPTARIAYTVDFVERVTNLTGVGAYLTSILELDCLTLNEDRHTNNLAVLRNEETKTFRLCPIFDNGLSLLSDLNDYPLADDLYTCIERVKAKPFDSDHVEQVTAAEQLYGRQLTFHIPHEELRAELELLTETYSPDKLQRVERVLLEQKRKHSWLF</sequence>
<evidence type="ECO:0008006" key="3">
    <source>
        <dbReference type="Google" id="ProtNLM"/>
    </source>
</evidence>
<dbReference type="RefSeq" id="WP_187016114.1">
    <property type="nucleotide sequence ID" value="NZ_JACOQI010000025.1"/>
</dbReference>
<protein>
    <recommendedName>
        <fullName evidence="3">HipA-like C-terminal domain-containing protein</fullName>
    </recommendedName>
</protein>
<dbReference type="AlphaFoldDB" id="A0A923MJT0"/>
<name>A0A923MJT0_9FIRM</name>
<organism evidence="1 2">
    <name type="scientific">Dysosmobacter segnis</name>
    <dbReference type="NCBI Taxonomy" id="2763042"/>
    <lineage>
        <taxon>Bacteria</taxon>
        <taxon>Bacillati</taxon>
        <taxon>Bacillota</taxon>
        <taxon>Clostridia</taxon>
        <taxon>Eubacteriales</taxon>
        <taxon>Oscillospiraceae</taxon>
        <taxon>Dysosmobacter</taxon>
    </lineage>
</organism>
<proteinExistence type="predicted"/>
<evidence type="ECO:0000313" key="1">
    <source>
        <dbReference type="EMBL" id="MBC5771945.1"/>
    </source>
</evidence>
<evidence type="ECO:0000313" key="2">
    <source>
        <dbReference type="Proteomes" id="UP000620327"/>
    </source>
</evidence>
<dbReference type="EMBL" id="JACOQI010000025">
    <property type="protein sequence ID" value="MBC5771945.1"/>
    <property type="molecule type" value="Genomic_DNA"/>
</dbReference>
<dbReference type="Gene3D" id="1.10.1070.20">
    <property type="match status" value="1"/>
</dbReference>